<comment type="caution">
    <text evidence="3">The sequence shown here is derived from an EMBL/GenBank/DDBJ whole genome shotgun (WGS) entry which is preliminary data.</text>
</comment>
<name>A0A0L0NFL3_TOLOC</name>
<evidence type="ECO:0000313" key="3">
    <source>
        <dbReference type="EMBL" id="KND92896.1"/>
    </source>
</evidence>
<keyword evidence="4" id="KW-1185">Reference proteome</keyword>
<evidence type="ECO:0000256" key="1">
    <source>
        <dbReference type="ARBA" id="ARBA00008821"/>
    </source>
</evidence>
<reference evidence="3 4" key="1">
    <citation type="journal article" date="2015" name="BMC Genomics">
        <title>The genome of the truffle-parasite Tolypocladium ophioglossoides and the evolution of antifungal peptaibiotics.</title>
        <authorList>
            <person name="Quandt C.A."/>
            <person name="Bushley K.E."/>
            <person name="Spatafora J.W."/>
        </authorList>
    </citation>
    <scope>NUCLEOTIDE SEQUENCE [LARGE SCALE GENOMIC DNA]</scope>
    <source>
        <strain evidence="3 4">CBS 100239</strain>
    </source>
</reference>
<keyword evidence="2" id="KW-0813">Transport</keyword>
<dbReference type="STRING" id="1163406.A0A0L0NFL3"/>
<evidence type="ECO:0000256" key="2">
    <source>
        <dbReference type="ARBA" id="ARBA00022448"/>
    </source>
</evidence>
<evidence type="ECO:0000313" key="4">
    <source>
        <dbReference type="Proteomes" id="UP000036947"/>
    </source>
</evidence>
<dbReference type="PANTHER" id="PTHR42810">
    <property type="entry name" value="PURINE PERMEASE C1399.01C-RELATED"/>
    <property type="match status" value="1"/>
</dbReference>
<dbReference type="Proteomes" id="UP000036947">
    <property type="component" value="Unassembled WGS sequence"/>
</dbReference>
<dbReference type="GO" id="GO:0000324">
    <property type="term" value="C:fungal-type vacuole"/>
    <property type="evidence" value="ECO:0007669"/>
    <property type="project" value="TreeGrafter"/>
</dbReference>
<dbReference type="AlphaFoldDB" id="A0A0L0NFL3"/>
<dbReference type="PANTHER" id="PTHR42810:SF2">
    <property type="entry name" value="PURINE PERMEASE C1399.01C-RELATED"/>
    <property type="match status" value="1"/>
</dbReference>
<dbReference type="OrthoDB" id="1641903at2759"/>
<gene>
    <name evidence="3" type="ORF">TOPH_02400</name>
</gene>
<proteinExistence type="inferred from homology"/>
<comment type="similarity">
    <text evidence="1">Belongs to the nucleobase:cation symporter-2 (NCS2) (TC 2.A.40) family.</text>
</comment>
<dbReference type="EMBL" id="LFRF01000004">
    <property type="protein sequence ID" value="KND92896.1"/>
    <property type="molecule type" value="Genomic_DNA"/>
</dbReference>
<organism evidence="3 4">
    <name type="scientific">Tolypocladium ophioglossoides (strain CBS 100239)</name>
    <name type="common">Snaketongue truffleclub</name>
    <name type="synonym">Elaphocordyceps ophioglossoides</name>
    <dbReference type="NCBI Taxonomy" id="1163406"/>
    <lineage>
        <taxon>Eukaryota</taxon>
        <taxon>Fungi</taxon>
        <taxon>Dikarya</taxon>
        <taxon>Ascomycota</taxon>
        <taxon>Pezizomycotina</taxon>
        <taxon>Sordariomycetes</taxon>
        <taxon>Hypocreomycetidae</taxon>
        <taxon>Hypocreales</taxon>
        <taxon>Ophiocordycipitaceae</taxon>
        <taxon>Tolypocladium</taxon>
    </lineage>
</organism>
<dbReference type="GO" id="GO:0042907">
    <property type="term" value="F:xanthine transmembrane transporter activity"/>
    <property type="evidence" value="ECO:0007669"/>
    <property type="project" value="TreeGrafter"/>
</dbReference>
<accession>A0A0L0NFL3</accession>
<protein>
    <submittedName>
        <fullName evidence="3">Purine permease</fullName>
    </submittedName>
</protein>
<sequence length="116" mass="12367">MVPSFVHAVTTRDGLVGDYDYAFPFRPNLPFIVKGGYCSPFFGHDNKTPALLALLLDLQHALSMLAGVIAPPIISSGSSGATLEPAQWQYPVSTALIVSGILSSVQIQPFHTPRTG</sequence>
<dbReference type="GO" id="GO:0005886">
    <property type="term" value="C:plasma membrane"/>
    <property type="evidence" value="ECO:0007669"/>
    <property type="project" value="TreeGrafter"/>
</dbReference>